<sequence length="304" mass="31440">GRIGGRGPAGRHGRGDPAAGRRPPARTAGQPGRADRRRHRAGGGRDPVHVPVPVAGVGLAEAAGPGLRQQADPVGAGAAQLRRRVGGRADLDVAVEHRGGRAGRGDRGDDQLGAGRLRLRLLPLPRAGRAVRAGARLDDAARRGHDGPGLPGVERHRSGRLAGAAVGGQPVRLGVLHLPAAAVLPRPAAGRVRGRPGGRARLRRAVLADRAAAVQAGADHHLRLRAAVELDRPGQAADLPAGPGALHAAARAQGGARPVRQGRREPVGGGAGRQRDRDRADADRLPDRPALLRPGHLHHRPHRL</sequence>
<dbReference type="AlphaFoldDB" id="A0A6J4JQ64"/>
<feature type="non-terminal residue" evidence="2">
    <location>
        <position position="304"/>
    </location>
</feature>
<feature type="compositionally biased region" description="Low complexity" evidence="1">
    <location>
        <begin position="235"/>
        <end position="259"/>
    </location>
</feature>
<accession>A0A6J4JQ64</accession>
<feature type="non-terminal residue" evidence="2">
    <location>
        <position position="1"/>
    </location>
</feature>
<evidence type="ECO:0000313" key="2">
    <source>
        <dbReference type="EMBL" id="CAA9284486.1"/>
    </source>
</evidence>
<organism evidence="2">
    <name type="scientific">uncultured Mycobacteriales bacterium</name>
    <dbReference type="NCBI Taxonomy" id="581187"/>
    <lineage>
        <taxon>Bacteria</taxon>
        <taxon>Bacillati</taxon>
        <taxon>Actinomycetota</taxon>
        <taxon>Actinomycetes</taxon>
        <taxon>Mycobacteriales</taxon>
        <taxon>environmental samples</taxon>
    </lineage>
</organism>
<feature type="region of interest" description="Disordered" evidence="1">
    <location>
        <begin position="235"/>
        <end position="304"/>
    </location>
</feature>
<feature type="region of interest" description="Disordered" evidence="1">
    <location>
        <begin position="1"/>
        <end position="53"/>
    </location>
</feature>
<name>A0A6J4JQ64_9ACTN</name>
<proteinExistence type="predicted"/>
<feature type="compositionally biased region" description="Gly residues" evidence="1">
    <location>
        <begin position="1"/>
        <end position="10"/>
    </location>
</feature>
<gene>
    <name evidence="2" type="ORF">AVDCRST_MAG41-3872</name>
</gene>
<feature type="compositionally biased region" description="Low complexity" evidence="1">
    <location>
        <begin position="16"/>
        <end position="32"/>
    </location>
</feature>
<reference evidence="2" key="1">
    <citation type="submission" date="2020-02" db="EMBL/GenBank/DDBJ databases">
        <authorList>
            <person name="Meier V. D."/>
        </authorList>
    </citation>
    <scope>NUCLEOTIDE SEQUENCE</scope>
    <source>
        <strain evidence="2">AVDCRST_MAG41</strain>
    </source>
</reference>
<feature type="compositionally biased region" description="Basic residues" evidence="1">
    <location>
        <begin position="295"/>
        <end position="304"/>
    </location>
</feature>
<evidence type="ECO:0000256" key="1">
    <source>
        <dbReference type="SAM" id="MobiDB-lite"/>
    </source>
</evidence>
<dbReference type="EMBL" id="CADCTP010000358">
    <property type="protein sequence ID" value="CAA9284486.1"/>
    <property type="molecule type" value="Genomic_DNA"/>
</dbReference>
<feature type="compositionally biased region" description="Basic and acidic residues" evidence="1">
    <location>
        <begin position="273"/>
        <end position="287"/>
    </location>
</feature>
<protein>
    <submittedName>
        <fullName evidence="2">ABC transporter, permease protein 2 (Cluster 1, maltose/g3p/polyamine/iron)</fullName>
    </submittedName>
</protein>